<reference evidence="1 2" key="1">
    <citation type="submission" date="2018-11" db="EMBL/GenBank/DDBJ databases">
        <authorList>
            <person name="Criscuolo A."/>
        </authorList>
    </citation>
    <scope>NUCLEOTIDE SEQUENCE [LARGE SCALE GENOMIC DNA]</scope>
    <source>
        <strain evidence="1">ATB-66</strain>
    </source>
</reference>
<dbReference type="EMBL" id="UXAV01000031">
    <property type="protein sequence ID" value="VDC25020.1"/>
    <property type="molecule type" value="Genomic_DNA"/>
</dbReference>
<dbReference type="Proteomes" id="UP000270468">
    <property type="component" value="Unassembled WGS sequence"/>
</dbReference>
<organism evidence="1 2">
    <name type="scientific">Filibacter tadaridae</name>
    <dbReference type="NCBI Taxonomy" id="2483811"/>
    <lineage>
        <taxon>Bacteria</taxon>
        <taxon>Bacillati</taxon>
        <taxon>Bacillota</taxon>
        <taxon>Bacilli</taxon>
        <taxon>Bacillales</taxon>
        <taxon>Caryophanaceae</taxon>
        <taxon>Filibacter</taxon>
    </lineage>
</organism>
<accession>A0A3P5X142</accession>
<protein>
    <submittedName>
        <fullName evidence="1">Uncharacterized protein</fullName>
    </submittedName>
</protein>
<proteinExistence type="predicted"/>
<evidence type="ECO:0000313" key="2">
    <source>
        <dbReference type="Proteomes" id="UP000270468"/>
    </source>
</evidence>
<sequence length="34" mass="3857">MLALLGQSIIIVYCPKLKVDMLGTLDFIRTMKKC</sequence>
<evidence type="ECO:0000313" key="1">
    <source>
        <dbReference type="EMBL" id="VDC25020.1"/>
    </source>
</evidence>
<dbReference type="AlphaFoldDB" id="A0A3P5X142"/>
<keyword evidence="2" id="KW-1185">Reference proteome</keyword>
<name>A0A3P5X142_9BACL</name>
<gene>
    <name evidence="1" type="ORF">FILTAD_01142</name>
</gene>